<comment type="similarity">
    <text evidence="1">Belongs to the enoyl-CoA hydratase/isomerase family.</text>
</comment>
<dbReference type="GO" id="GO:0004300">
    <property type="term" value="F:enoyl-CoA hydratase activity"/>
    <property type="evidence" value="ECO:0007669"/>
    <property type="project" value="UniProtKB-EC"/>
</dbReference>
<evidence type="ECO:0000313" key="3">
    <source>
        <dbReference type="EMBL" id="VVP20078.1"/>
    </source>
</evidence>
<dbReference type="EC" id="4.2.1.17" evidence="3"/>
<evidence type="ECO:0000256" key="2">
    <source>
        <dbReference type="ARBA" id="ARBA00023239"/>
    </source>
</evidence>
<gene>
    <name evidence="3" type="primary">echA8_3</name>
    <name evidence="3" type="ORF">PS880_03778</name>
</gene>
<reference evidence="3 4" key="1">
    <citation type="submission" date="2019-09" db="EMBL/GenBank/DDBJ databases">
        <authorList>
            <person name="Chandra G."/>
            <person name="Truman W A."/>
        </authorList>
    </citation>
    <scope>NUCLEOTIDE SEQUENCE [LARGE SCALE GENOMIC DNA]</scope>
    <source>
        <strain evidence="3">PS880</strain>
    </source>
</reference>
<name>A0A5E7M6V7_PSEFL</name>
<accession>A0A5E7M6V7</accession>
<evidence type="ECO:0000313" key="4">
    <source>
        <dbReference type="Proteomes" id="UP000375525"/>
    </source>
</evidence>
<dbReference type="InterPro" id="IPR029045">
    <property type="entry name" value="ClpP/crotonase-like_dom_sf"/>
</dbReference>
<dbReference type="InterPro" id="IPR014748">
    <property type="entry name" value="Enoyl-CoA_hydra_C"/>
</dbReference>
<sequence length="44" mass="5336">MQYQTLSEGIRFERRLFHSLFAGHDQKEGMQAFVEKRVPNFLHR</sequence>
<organism evidence="3 4">
    <name type="scientific">Pseudomonas fluorescens</name>
    <dbReference type="NCBI Taxonomy" id="294"/>
    <lineage>
        <taxon>Bacteria</taxon>
        <taxon>Pseudomonadati</taxon>
        <taxon>Pseudomonadota</taxon>
        <taxon>Gammaproteobacteria</taxon>
        <taxon>Pseudomonadales</taxon>
        <taxon>Pseudomonadaceae</taxon>
        <taxon>Pseudomonas</taxon>
    </lineage>
</organism>
<evidence type="ECO:0000256" key="1">
    <source>
        <dbReference type="ARBA" id="ARBA00005254"/>
    </source>
</evidence>
<dbReference type="FunFam" id="1.10.12.10:FF:000001">
    <property type="entry name" value="Probable enoyl-CoA hydratase, mitochondrial"/>
    <property type="match status" value="1"/>
</dbReference>
<dbReference type="Gene3D" id="1.10.12.10">
    <property type="entry name" value="Lyase 2-enoyl-coa Hydratase, Chain A, domain 2"/>
    <property type="match status" value="1"/>
</dbReference>
<dbReference type="SUPFAM" id="SSF52096">
    <property type="entry name" value="ClpP/crotonase"/>
    <property type="match status" value="1"/>
</dbReference>
<protein>
    <submittedName>
        <fullName evidence="3">Putative enoyl-CoA hydratase echA8</fullName>
        <ecNumber evidence="3">4.2.1.17</ecNumber>
    </submittedName>
</protein>
<proteinExistence type="inferred from homology"/>
<dbReference type="AlphaFoldDB" id="A0A5E7M6V7"/>
<dbReference type="Proteomes" id="UP000375525">
    <property type="component" value="Unassembled WGS sequence"/>
</dbReference>
<dbReference type="InterPro" id="IPR001753">
    <property type="entry name" value="Enoyl-CoA_hydra/iso"/>
</dbReference>
<dbReference type="EMBL" id="CABVIH010000019">
    <property type="protein sequence ID" value="VVP20078.1"/>
    <property type="molecule type" value="Genomic_DNA"/>
</dbReference>
<dbReference type="Pfam" id="PF00378">
    <property type="entry name" value="ECH_1"/>
    <property type="match status" value="1"/>
</dbReference>
<keyword evidence="2 3" id="KW-0456">Lyase</keyword>